<dbReference type="Proteomes" id="UP000011096">
    <property type="component" value="Unassembled WGS sequence"/>
</dbReference>
<reference evidence="2 3" key="2">
    <citation type="submission" date="2020-04" db="EMBL/GenBank/DDBJ databases">
        <title>Genome sequencing and assembly of multiple isolates from the Colletotrichum gloeosporioides species complex.</title>
        <authorList>
            <person name="Gan P."/>
            <person name="Shirasu K."/>
        </authorList>
    </citation>
    <scope>NUCLEOTIDE SEQUENCE [LARGE SCALE GENOMIC DNA]</scope>
    <source>
        <strain evidence="2 3">Nara gc5</strain>
    </source>
</reference>
<feature type="region of interest" description="Disordered" evidence="1">
    <location>
        <begin position="340"/>
        <end position="366"/>
    </location>
</feature>
<evidence type="ECO:0000313" key="2">
    <source>
        <dbReference type="EMBL" id="KAF4492555.1"/>
    </source>
</evidence>
<accession>A0A7J6JPT6</accession>
<feature type="region of interest" description="Disordered" evidence="1">
    <location>
        <begin position="1"/>
        <end position="79"/>
    </location>
</feature>
<dbReference type="RefSeq" id="XP_031888392.2">
    <property type="nucleotide sequence ID" value="XM_032032407.2"/>
</dbReference>
<comment type="caution">
    <text evidence="2">The sequence shown here is derived from an EMBL/GenBank/DDBJ whole genome shotgun (WGS) entry which is preliminary data.</text>
</comment>
<keyword evidence="3" id="KW-1185">Reference proteome</keyword>
<feature type="compositionally biased region" description="Low complexity" evidence="1">
    <location>
        <begin position="1"/>
        <end position="18"/>
    </location>
</feature>
<feature type="compositionally biased region" description="Low complexity" evidence="1">
    <location>
        <begin position="54"/>
        <end position="65"/>
    </location>
</feature>
<evidence type="ECO:0000313" key="3">
    <source>
        <dbReference type="Proteomes" id="UP000011096"/>
    </source>
</evidence>
<sequence>MAPRRQAAVAAQASMADIAARETEVDNDTPIKPPKAPKVLKPAKVSKKSQPSQAKNAGKGSNAKAAVKKSSDVKSSDGSSIPLLCCICSSHPRFSDVSHLLTHLSSKGHLHTLNTTRLESHADLSAAATIATYDTWYAKHNLERLLAERLMAARGMTNGKRPGQHLAQTVKKKKSLAVTVKTEHDADTPSTPSAKKTGSFEHQEAITFFGEEGEPADPGPDYVEEDYDTVRLKGIIWPGMSLFDAATPDQRKKRNQRKDASVLLQMELDSQAVTTLEMVANLNLEVEKTRSVYDAPSIEGTPPAKKPRGRQRRAVTDGFESPSVRVKEELDTDDEALMRPTRARQLRTKKGPKVMTSPSPEADFQNSPERFEIASDDADVSDPNQGFVLGTDMPLGIAYNDNPHGDVDADNDPDPDSFDTDFDESQFVDQMGNFKRTFTIPDRPDVGAGDVFRDGSSDPRQPPTQITDQARFNVRSRIPLQPMNPNSNLTLASPTPAAKQLSHRTYKGKENNCGLQDPAFGNHSFFGGHNAHLNQARMSNMGMPPPFHNFAHAQAIDSVFHPHYPHHWPHNAHHGFNPINGHPDQRNLYHPHMFPIAPNVFDENDPGQGLDGEAFIFVFHFHFPFSTV</sequence>
<organism evidence="2 3">
    <name type="scientific">Colletotrichum fructicola (strain Nara gc5)</name>
    <name type="common">Anthracnose fungus</name>
    <name type="synonym">Colletotrichum gloeosporioides (strain Nara gc5)</name>
    <dbReference type="NCBI Taxonomy" id="1213859"/>
    <lineage>
        <taxon>Eukaryota</taxon>
        <taxon>Fungi</taxon>
        <taxon>Dikarya</taxon>
        <taxon>Ascomycota</taxon>
        <taxon>Pezizomycotina</taxon>
        <taxon>Sordariomycetes</taxon>
        <taxon>Hypocreomycetidae</taxon>
        <taxon>Glomerellales</taxon>
        <taxon>Glomerellaceae</taxon>
        <taxon>Colletotrichum</taxon>
        <taxon>Colletotrichum gloeosporioides species complex</taxon>
    </lineage>
</organism>
<dbReference type="EMBL" id="ANPB02000001">
    <property type="protein sequence ID" value="KAF4492555.1"/>
    <property type="molecule type" value="Genomic_DNA"/>
</dbReference>
<name>A0A7J6JPT6_COLFN</name>
<feature type="region of interest" description="Disordered" evidence="1">
    <location>
        <begin position="438"/>
        <end position="468"/>
    </location>
</feature>
<evidence type="ECO:0000256" key="1">
    <source>
        <dbReference type="SAM" id="MobiDB-lite"/>
    </source>
</evidence>
<protein>
    <submittedName>
        <fullName evidence="2">Uncharacterized protein</fullName>
    </submittedName>
</protein>
<reference evidence="2 3" key="1">
    <citation type="submission" date="2012-08" db="EMBL/GenBank/DDBJ databases">
        <authorList>
            <person name="Gan P.H.P."/>
            <person name="Ikeda K."/>
            <person name="Irieda H."/>
            <person name="Narusaka M."/>
            <person name="O'Connell R.J."/>
            <person name="Narusaka Y."/>
            <person name="Takano Y."/>
            <person name="Kubo Y."/>
            <person name="Shirasu K."/>
        </authorList>
    </citation>
    <scope>NUCLEOTIDE SEQUENCE [LARGE SCALE GENOMIC DNA]</scope>
    <source>
        <strain evidence="2 3">Nara gc5</strain>
    </source>
</reference>
<feature type="region of interest" description="Disordered" evidence="1">
    <location>
        <begin position="293"/>
        <end position="320"/>
    </location>
</feature>
<dbReference type="OrthoDB" id="5428259at2759"/>
<feature type="compositionally biased region" description="Polar residues" evidence="1">
    <location>
        <begin position="356"/>
        <end position="366"/>
    </location>
</feature>
<dbReference type="AlphaFoldDB" id="A0A7J6JPT6"/>
<dbReference type="InParanoid" id="A0A7J6JPT6"/>
<dbReference type="GeneID" id="43616450"/>
<proteinExistence type="predicted"/>
<gene>
    <name evidence="2" type="ORF">CGGC5_v000486</name>
</gene>
<feature type="compositionally biased region" description="Basic residues" evidence="1">
    <location>
        <begin position="341"/>
        <end position="352"/>
    </location>
</feature>